<dbReference type="EMBL" id="JHEG04000001">
    <property type="protein sequence ID" value="KAF3887088.1"/>
    <property type="molecule type" value="Genomic_DNA"/>
</dbReference>
<organism evidence="1 2">
    <name type="scientific">Tolypothrix bouteillei VB521301</name>
    <dbReference type="NCBI Taxonomy" id="1479485"/>
    <lineage>
        <taxon>Bacteria</taxon>
        <taxon>Bacillati</taxon>
        <taxon>Cyanobacteriota</taxon>
        <taxon>Cyanophyceae</taxon>
        <taxon>Nostocales</taxon>
        <taxon>Tolypothrichaceae</taxon>
        <taxon>Tolypothrix</taxon>
    </lineage>
</organism>
<evidence type="ECO:0000313" key="2">
    <source>
        <dbReference type="Proteomes" id="UP000029738"/>
    </source>
</evidence>
<accession>A0A8S9T4T1</accession>
<keyword evidence="2" id="KW-1185">Reference proteome</keyword>
<dbReference type="SUPFAM" id="SSF48452">
    <property type="entry name" value="TPR-like"/>
    <property type="match status" value="1"/>
</dbReference>
<comment type="caution">
    <text evidence="1">The sequence shown here is derived from an EMBL/GenBank/DDBJ whole genome shotgun (WGS) entry which is preliminary data.</text>
</comment>
<reference evidence="1" key="2">
    <citation type="submission" date="2019-11" db="EMBL/GenBank/DDBJ databases">
        <title>Improved Assembly of Tolypothrix boutellei genome.</title>
        <authorList>
            <person name="Sarangi A.N."/>
            <person name="Mukherjee M."/>
            <person name="Ghosh S."/>
            <person name="Singh D."/>
            <person name="Das A."/>
            <person name="Kant S."/>
            <person name="Prusty A."/>
            <person name="Tripathy S."/>
        </authorList>
    </citation>
    <scope>NUCLEOTIDE SEQUENCE</scope>
    <source>
        <strain evidence="1">VB521301</strain>
    </source>
</reference>
<dbReference type="InterPro" id="IPR011990">
    <property type="entry name" value="TPR-like_helical_dom_sf"/>
</dbReference>
<proteinExistence type="predicted"/>
<sequence>MDEKFQARVKHFMHLKSKYQATAYQDSAPSSLLYLILQKLDLGIKLTQIELDWLKEHKLFETVEHILKEEQRKAEEIIKLENEFYSLKSQYKIPNYWNSFKNDISNPLFAILWKLNAENQLNHDEIEWLKSNQLFATVIMIEEMELQQQFLALKEKYHATKYHDLSPYNPLHTILKKLDTKTRLEDFEIEWLINHGLAETIAIFKQQETEREAIFAQLKEKYKANKYTDSSTASRLYLILQKLDTNEELIYSEVNWLEKHGLTETIAIADELEKKREFAILKIKYKAEQIDELSTSSYLYKVLKLIDIDNALQEEDIEFLKERHLYETIAIANENYVRNLKSRILLGWALSSSEIEWLIKNNRHDIITFAQQHHFIELKKKFGILDSTNQLSFEIFYKILLKLESKERLDSVSVAHLVERDLLSNSVKIATAYYTLEANFHEKEFDRTQKISHLSTASNYWCKAGDPQRALNLLTKIELEKISDNHLKSSILLAKGAAFKDTFDLINAEIFTTKAIKCNSENYHAHILLGIIFYDKGNYLQGDFCFQKAMMLGAKSEEIDGEIKHILKTMTSDNSRKNTVEYLLTKDIERYAWAKLYLKGVKDKGIK</sequence>
<reference evidence="1" key="1">
    <citation type="journal article" date="2015" name="Genome Announc.">
        <title>Draft Genome Sequence of Tolypothrix boutellei Strain VB521301.</title>
        <authorList>
            <person name="Chandrababunaidu M.M."/>
            <person name="Singh D."/>
            <person name="Sen D."/>
            <person name="Bhan S."/>
            <person name="Das S."/>
            <person name="Gupta A."/>
            <person name="Adhikary S.P."/>
            <person name="Tripathy S."/>
        </authorList>
    </citation>
    <scope>NUCLEOTIDE SEQUENCE</scope>
    <source>
        <strain evidence="1">VB521301</strain>
    </source>
</reference>
<dbReference type="Proteomes" id="UP000029738">
    <property type="component" value="Unassembled WGS sequence"/>
</dbReference>
<dbReference type="RefSeq" id="WP_038079102.1">
    <property type="nucleotide sequence ID" value="NZ_JHEG04000001.1"/>
</dbReference>
<protein>
    <submittedName>
        <fullName evidence="1">Uncharacterized protein</fullName>
    </submittedName>
</protein>
<gene>
    <name evidence="1" type="ORF">DA73_0400017525</name>
</gene>
<name>A0A8S9T4T1_9CYAN</name>
<dbReference type="Gene3D" id="1.25.40.10">
    <property type="entry name" value="Tetratricopeptide repeat domain"/>
    <property type="match status" value="1"/>
</dbReference>
<dbReference type="AlphaFoldDB" id="A0A8S9T4T1"/>
<evidence type="ECO:0000313" key="1">
    <source>
        <dbReference type="EMBL" id="KAF3887088.1"/>
    </source>
</evidence>